<dbReference type="Proteomes" id="UP000321197">
    <property type="component" value="Unassembled WGS sequence"/>
</dbReference>
<evidence type="ECO:0000313" key="2">
    <source>
        <dbReference type="Proteomes" id="UP000321197"/>
    </source>
</evidence>
<sequence>MRKIALVTLLGSLALALSSCIIVADLPVSNFRFDSNWQRNTDLRYVFCTNKTTQMRYKFRAPDSSVISSIQERYEGFASGDTLTLNRSIGDLTREGSDLVFVGTLTFGQGGVPQSLPSGVSQQSIIVTPITPPPSITGKTTVTVTVTTASGRPYSGSYVYDVYSNCP</sequence>
<evidence type="ECO:0000313" key="1">
    <source>
        <dbReference type="EMBL" id="GEM83215.1"/>
    </source>
</evidence>
<comment type="caution">
    <text evidence="1">The sequence shown here is derived from an EMBL/GenBank/DDBJ whole genome shotgun (WGS) entry which is preliminary data.</text>
</comment>
<dbReference type="OrthoDB" id="26108at2"/>
<name>A0A511R0R5_9DEIN</name>
<dbReference type="PROSITE" id="PS51257">
    <property type="entry name" value="PROKAR_LIPOPROTEIN"/>
    <property type="match status" value="1"/>
</dbReference>
<dbReference type="AlphaFoldDB" id="A0A511R0R5"/>
<reference evidence="1 2" key="1">
    <citation type="submission" date="2019-07" db="EMBL/GenBank/DDBJ databases">
        <title>Whole genome shotgun sequence of Meiothermus hypogaeus NBRC 106114.</title>
        <authorList>
            <person name="Hosoyama A."/>
            <person name="Uohara A."/>
            <person name="Ohji S."/>
            <person name="Ichikawa N."/>
        </authorList>
    </citation>
    <scope>NUCLEOTIDE SEQUENCE [LARGE SCALE GENOMIC DNA]</scope>
    <source>
        <strain evidence="1 2">NBRC 106114</strain>
    </source>
</reference>
<evidence type="ECO:0008006" key="3">
    <source>
        <dbReference type="Google" id="ProtNLM"/>
    </source>
</evidence>
<proteinExistence type="predicted"/>
<organism evidence="1 2">
    <name type="scientific">Meiothermus hypogaeus NBRC 106114</name>
    <dbReference type="NCBI Taxonomy" id="1227553"/>
    <lineage>
        <taxon>Bacteria</taxon>
        <taxon>Thermotogati</taxon>
        <taxon>Deinococcota</taxon>
        <taxon>Deinococci</taxon>
        <taxon>Thermales</taxon>
        <taxon>Thermaceae</taxon>
        <taxon>Meiothermus</taxon>
    </lineage>
</organism>
<dbReference type="RefSeq" id="WP_119342020.1">
    <property type="nucleotide sequence ID" value="NZ_BJXL01000035.1"/>
</dbReference>
<gene>
    <name evidence="1" type="ORF">MHY01S_13810</name>
</gene>
<dbReference type="EMBL" id="BJXL01000035">
    <property type="protein sequence ID" value="GEM83215.1"/>
    <property type="molecule type" value="Genomic_DNA"/>
</dbReference>
<protein>
    <recommendedName>
        <fullName evidence="3">Lipoprotein</fullName>
    </recommendedName>
</protein>
<accession>A0A511R0R5</accession>